<evidence type="ECO:0000313" key="2">
    <source>
        <dbReference type="EMBL" id="MFC3207874.1"/>
    </source>
</evidence>
<evidence type="ECO:0000256" key="1">
    <source>
        <dbReference type="SAM" id="Phobius"/>
    </source>
</evidence>
<evidence type="ECO:0000313" key="3">
    <source>
        <dbReference type="Proteomes" id="UP001595583"/>
    </source>
</evidence>
<dbReference type="RefSeq" id="WP_378222405.1">
    <property type="nucleotide sequence ID" value="NZ_JBHRTK010000016.1"/>
</dbReference>
<keyword evidence="1" id="KW-0812">Transmembrane</keyword>
<name>A0ABV7KC68_9HYPH</name>
<keyword evidence="1" id="KW-0472">Membrane</keyword>
<reference evidence="3" key="1">
    <citation type="journal article" date="2019" name="Int. J. Syst. Evol. Microbiol.">
        <title>The Global Catalogue of Microorganisms (GCM) 10K type strain sequencing project: providing services to taxonomists for standard genome sequencing and annotation.</title>
        <authorList>
            <consortium name="The Broad Institute Genomics Platform"/>
            <consortium name="The Broad Institute Genome Sequencing Center for Infectious Disease"/>
            <person name="Wu L."/>
            <person name="Ma J."/>
        </authorList>
    </citation>
    <scope>NUCLEOTIDE SEQUENCE [LARGE SCALE GENOMIC DNA]</scope>
    <source>
        <strain evidence="3">KCTC 52165</strain>
    </source>
</reference>
<gene>
    <name evidence="2" type="ORF">ACFOHJ_16740</name>
</gene>
<organism evidence="2 3">
    <name type="scientific">Aquamicrobium soli</name>
    <dbReference type="NCBI Taxonomy" id="1811518"/>
    <lineage>
        <taxon>Bacteria</taxon>
        <taxon>Pseudomonadati</taxon>
        <taxon>Pseudomonadota</taxon>
        <taxon>Alphaproteobacteria</taxon>
        <taxon>Hyphomicrobiales</taxon>
        <taxon>Phyllobacteriaceae</taxon>
        <taxon>Aquamicrobium</taxon>
    </lineage>
</organism>
<accession>A0ABV7KC68</accession>
<dbReference type="Proteomes" id="UP001595583">
    <property type="component" value="Unassembled WGS sequence"/>
</dbReference>
<dbReference type="EMBL" id="JBHRTK010000016">
    <property type="protein sequence ID" value="MFC3207874.1"/>
    <property type="molecule type" value="Genomic_DNA"/>
</dbReference>
<comment type="caution">
    <text evidence="2">The sequence shown here is derived from an EMBL/GenBank/DDBJ whole genome shotgun (WGS) entry which is preliminary data.</text>
</comment>
<sequence length="100" mass="10619">MASFSDMTDLDLDRQISSLSRELAALKKAAAKRGGAYYEEGRQAAQDAYSDLAGRIGEHLPALRSHARAIEGTARRHPATTAAIGLAVVGLLAATLLSRR</sequence>
<feature type="transmembrane region" description="Helical" evidence="1">
    <location>
        <begin position="79"/>
        <end position="97"/>
    </location>
</feature>
<keyword evidence="1" id="KW-1133">Transmembrane helix</keyword>
<evidence type="ECO:0008006" key="4">
    <source>
        <dbReference type="Google" id="ProtNLM"/>
    </source>
</evidence>
<proteinExistence type="predicted"/>
<protein>
    <recommendedName>
        <fullName evidence="4">DUF883 family protein</fullName>
    </recommendedName>
</protein>
<keyword evidence="3" id="KW-1185">Reference proteome</keyword>